<evidence type="ECO:0000256" key="7">
    <source>
        <dbReference type="ARBA" id="ARBA00023004"/>
    </source>
</evidence>
<keyword evidence="6" id="KW-0560">Oxidoreductase</keyword>
<comment type="subcellular location">
    <subcellularLocation>
        <location evidence="1">Membrane</location>
        <topology evidence="1">Multi-pass membrane protein</topology>
    </subcellularLocation>
</comment>
<evidence type="ECO:0000256" key="1">
    <source>
        <dbReference type="ARBA" id="ARBA00004141"/>
    </source>
</evidence>
<feature type="transmembrane region" description="Helical" evidence="12">
    <location>
        <begin position="143"/>
        <end position="167"/>
    </location>
</feature>
<dbReference type="Proteomes" id="UP000184406">
    <property type="component" value="Unassembled WGS sequence"/>
</dbReference>
<dbReference type="RefSeq" id="WP_072861986.1">
    <property type="nucleotide sequence ID" value="NZ_FQUX01000003.1"/>
</dbReference>
<evidence type="ECO:0000256" key="2">
    <source>
        <dbReference type="ARBA" id="ARBA00022475"/>
    </source>
</evidence>
<evidence type="ECO:0000256" key="3">
    <source>
        <dbReference type="ARBA" id="ARBA00022692"/>
    </source>
</evidence>
<evidence type="ECO:0000256" key="9">
    <source>
        <dbReference type="ARBA" id="ARBA00023136"/>
    </source>
</evidence>
<evidence type="ECO:0000313" key="13">
    <source>
        <dbReference type="EMBL" id="SHF33751.1"/>
    </source>
</evidence>
<feature type="transmembrane region" description="Helical" evidence="12">
    <location>
        <begin position="12"/>
        <end position="30"/>
    </location>
</feature>
<sequence length="344" mass="38925">MQKKFTKIAKISLVLVYLVIVAGAVVRMTGSGMGCPDWPKCFGYYIPPTDIAELQWQPEREFKKGQVIIVDEALWVAKENFSTTSAYDVNNWAPYTKHDYAIFNPFHTWTEFINRLFGALAGLGTLIMAIASFAYWKKQKSITILSWVVVFAMGFQAWLGATVVYSVLAPAKITIHMVMALFIVALILYLIEATNNTSKSLKPDKITRNLIIFVLFTTLVQVVLGTQVRQFVDVQTDLYGEDAPNLWLSNATLSFYIHRSFSIIVVLLNLALAIRIYKLNLGYSKINWVLAILLLEVISGMAMYYLDFPFASQPLHLVFASVLFGFQFYLVLEALNAFKTMKTL</sequence>
<evidence type="ECO:0000256" key="4">
    <source>
        <dbReference type="ARBA" id="ARBA00022723"/>
    </source>
</evidence>
<dbReference type="AlphaFoldDB" id="A0A1M5AU19"/>
<keyword evidence="14" id="KW-1185">Reference proteome</keyword>
<accession>A0A1M5AU19</accession>
<dbReference type="InterPro" id="IPR050450">
    <property type="entry name" value="COX15/CtaA_HemeA_synthase"/>
</dbReference>
<evidence type="ECO:0000256" key="6">
    <source>
        <dbReference type="ARBA" id="ARBA00023002"/>
    </source>
</evidence>
<feature type="transmembrane region" description="Helical" evidence="12">
    <location>
        <begin position="252"/>
        <end position="274"/>
    </location>
</feature>
<evidence type="ECO:0000256" key="8">
    <source>
        <dbReference type="ARBA" id="ARBA00023133"/>
    </source>
</evidence>
<dbReference type="GO" id="GO:0006784">
    <property type="term" value="P:heme A biosynthetic process"/>
    <property type="evidence" value="ECO:0007669"/>
    <property type="project" value="InterPro"/>
</dbReference>
<dbReference type="GO" id="GO:0016491">
    <property type="term" value="F:oxidoreductase activity"/>
    <property type="evidence" value="ECO:0007669"/>
    <property type="project" value="UniProtKB-KW"/>
</dbReference>
<keyword evidence="2" id="KW-1003">Cell membrane</keyword>
<protein>
    <submittedName>
        <fullName evidence="13">Cytochrome c oxidase assembly protein subunit 15</fullName>
    </submittedName>
</protein>
<keyword evidence="3 12" id="KW-0812">Transmembrane</keyword>
<organism evidence="13 14">
    <name type="scientific">Arenibacter palladensis</name>
    <dbReference type="NCBI Taxonomy" id="237373"/>
    <lineage>
        <taxon>Bacteria</taxon>
        <taxon>Pseudomonadati</taxon>
        <taxon>Bacteroidota</taxon>
        <taxon>Flavobacteriia</taxon>
        <taxon>Flavobacteriales</taxon>
        <taxon>Flavobacteriaceae</taxon>
        <taxon>Arenibacter</taxon>
    </lineage>
</organism>
<name>A0A1M5AU19_9FLAO</name>
<keyword evidence="9 12" id="KW-0472">Membrane</keyword>
<evidence type="ECO:0000256" key="11">
    <source>
        <dbReference type="ARBA" id="ARBA00023444"/>
    </source>
</evidence>
<dbReference type="Pfam" id="PF02628">
    <property type="entry name" value="COX15-CtaA"/>
    <property type="match status" value="1"/>
</dbReference>
<feature type="transmembrane region" description="Helical" evidence="12">
    <location>
        <begin position="286"/>
        <end position="306"/>
    </location>
</feature>
<evidence type="ECO:0000256" key="5">
    <source>
        <dbReference type="ARBA" id="ARBA00022989"/>
    </source>
</evidence>
<keyword evidence="10" id="KW-1015">Disulfide bond</keyword>
<evidence type="ECO:0000256" key="10">
    <source>
        <dbReference type="ARBA" id="ARBA00023157"/>
    </source>
</evidence>
<feature type="transmembrane region" description="Helical" evidence="12">
    <location>
        <begin position="116"/>
        <end position="136"/>
    </location>
</feature>
<dbReference type="PANTHER" id="PTHR35457">
    <property type="entry name" value="HEME A SYNTHASE"/>
    <property type="match status" value="1"/>
</dbReference>
<dbReference type="InterPro" id="IPR003780">
    <property type="entry name" value="COX15/CtaA_fam"/>
</dbReference>
<dbReference type="GO" id="GO:0016020">
    <property type="term" value="C:membrane"/>
    <property type="evidence" value="ECO:0007669"/>
    <property type="project" value="UniProtKB-SubCell"/>
</dbReference>
<feature type="transmembrane region" description="Helical" evidence="12">
    <location>
        <begin position="211"/>
        <end position="232"/>
    </location>
</feature>
<comment type="pathway">
    <text evidence="11">Porphyrin-containing compound metabolism.</text>
</comment>
<evidence type="ECO:0000256" key="12">
    <source>
        <dbReference type="SAM" id="Phobius"/>
    </source>
</evidence>
<feature type="transmembrane region" description="Helical" evidence="12">
    <location>
        <begin position="173"/>
        <end position="191"/>
    </location>
</feature>
<evidence type="ECO:0000313" key="14">
    <source>
        <dbReference type="Proteomes" id="UP000184406"/>
    </source>
</evidence>
<gene>
    <name evidence="13" type="ORF">SAMN03080594_103394</name>
</gene>
<keyword evidence="5 12" id="KW-1133">Transmembrane helix</keyword>
<reference evidence="14" key="1">
    <citation type="submission" date="2016-11" db="EMBL/GenBank/DDBJ databases">
        <authorList>
            <person name="Varghese N."/>
            <person name="Submissions S."/>
        </authorList>
    </citation>
    <scope>NUCLEOTIDE SEQUENCE [LARGE SCALE GENOMIC DNA]</scope>
    <source>
        <strain evidence="14">DSM 17539</strain>
    </source>
</reference>
<keyword evidence="8" id="KW-0350">Heme biosynthesis</keyword>
<dbReference type="PANTHER" id="PTHR35457:SF1">
    <property type="entry name" value="HEME A SYNTHASE"/>
    <property type="match status" value="1"/>
</dbReference>
<dbReference type="OrthoDB" id="1447144at2"/>
<keyword evidence="4" id="KW-0479">Metal-binding</keyword>
<dbReference type="GO" id="GO:0046872">
    <property type="term" value="F:metal ion binding"/>
    <property type="evidence" value="ECO:0007669"/>
    <property type="project" value="UniProtKB-KW"/>
</dbReference>
<proteinExistence type="predicted"/>
<feature type="transmembrane region" description="Helical" evidence="12">
    <location>
        <begin position="318"/>
        <end position="338"/>
    </location>
</feature>
<keyword evidence="7" id="KW-0408">Iron</keyword>
<dbReference type="EMBL" id="FQUX01000003">
    <property type="protein sequence ID" value="SHF33751.1"/>
    <property type="molecule type" value="Genomic_DNA"/>
</dbReference>